<keyword evidence="1" id="KW-0378">Hydrolase</keyword>
<organism evidence="1 2">
    <name type="scientific">Pontibacter ruber</name>
    <dbReference type="NCBI Taxonomy" id="1343895"/>
    <lineage>
        <taxon>Bacteria</taxon>
        <taxon>Pseudomonadati</taxon>
        <taxon>Bacteroidota</taxon>
        <taxon>Cytophagia</taxon>
        <taxon>Cytophagales</taxon>
        <taxon>Hymenobacteraceae</taxon>
        <taxon>Pontibacter</taxon>
    </lineage>
</organism>
<proteinExistence type="predicted"/>
<dbReference type="EMBL" id="JBHUIM010000001">
    <property type="protein sequence ID" value="MFD2244623.1"/>
    <property type="molecule type" value="Genomic_DNA"/>
</dbReference>
<accession>A0ABW5CSZ6</accession>
<reference evidence="2" key="1">
    <citation type="journal article" date="2019" name="Int. J. Syst. Evol. Microbiol.">
        <title>The Global Catalogue of Microorganisms (GCM) 10K type strain sequencing project: providing services to taxonomists for standard genome sequencing and annotation.</title>
        <authorList>
            <consortium name="The Broad Institute Genomics Platform"/>
            <consortium name="The Broad Institute Genome Sequencing Center for Infectious Disease"/>
            <person name="Wu L."/>
            <person name="Ma J."/>
        </authorList>
    </citation>
    <scope>NUCLEOTIDE SEQUENCE [LARGE SCALE GENOMIC DNA]</scope>
    <source>
        <strain evidence="2">CGMCC 4.1782</strain>
    </source>
</reference>
<dbReference type="PIRSF" id="PIRSF028846">
    <property type="entry name" value="UCP028846"/>
    <property type="match status" value="1"/>
</dbReference>
<gene>
    <name evidence="1" type="ORF">ACFSKP_00055</name>
</gene>
<keyword evidence="2" id="KW-1185">Reference proteome</keyword>
<dbReference type="InterPro" id="IPR008928">
    <property type="entry name" value="6-hairpin_glycosidase_sf"/>
</dbReference>
<dbReference type="InterPro" id="IPR012341">
    <property type="entry name" value="6hp_glycosidase-like_sf"/>
</dbReference>
<dbReference type="InterPro" id="IPR008313">
    <property type="entry name" value="GH125"/>
</dbReference>
<dbReference type="Pfam" id="PF06824">
    <property type="entry name" value="Glyco_hydro_125"/>
    <property type="match status" value="1"/>
</dbReference>
<evidence type="ECO:0000313" key="1">
    <source>
        <dbReference type="EMBL" id="MFD2244623.1"/>
    </source>
</evidence>
<sequence length="480" mass="54701">MPTRREFVKSSSIAAAGLAATGFAFMSFAQKGRYTSQRPVTKERNFTSKAVENTIKAVKKDIADEELAWIFENCLPSTLDTTVTYQEKNGRPDTYVITGDIDAMWLRDSSAQVWPYLPLMKKDKPLQRLVAGVINRQTSYILKDPYANAFYNDPTKEGEWAKDLTQMQPGVHERKWEIDSLCYPIRLSYHYWKTSGDTNPFDANWEKAMKLVVKTFKEQQRKEGKGPYKFQRVTGWQTDTVAGAGYGNPIKPVGLICSTFRPSDDATTYLFLVPSNYFAVTSLRQLAEMSEQLKQDKTFAAECRALANEVERALQQYAVVEHLEYGRIHPFEVDGYGNNLFMDDANIPSLLALPYLGCCAADDPVYLNTRRFVLSNDNPWFFKGKAGEGIGGPHVGTDMIWPMSIIMRAMTSTSDEEIQNCLYSLKTTHAGTGFMHETFHKDDPAKFTRKWFAWVNTLFGELILKLHVERPHLLKHKYKV</sequence>
<dbReference type="PANTHER" id="PTHR31047:SF0">
    <property type="entry name" value="MEIOTICALLY UP-REGULATED GENE 157 PROTEIN"/>
    <property type="match status" value="1"/>
</dbReference>
<dbReference type="Gene3D" id="1.50.10.10">
    <property type="match status" value="1"/>
</dbReference>
<name>A0ABW5CSZ6_9BACT</name>
<dbReference type="SMART" id="SM01149">
    <property type="entry name" value="DUF1237"/>
    <property type="match status" value="1"/>
</dbReference>
<dbReference type="Proteomes" id="UP001597374">
    <property type="component" value="Unassembled WGS sequence"/>
</dbReference>
<comment type="caution">
    <text evidence="1">The sequence shown here is derived from an EMBL/GenBank/DDBJ whole genome shotgun (WGS) entry which is preliminary data.</text>
</comment>
<dbReference type="GO" id="GO:0016787">
    <property type="term" value="F:hydrolase activity"/>
    <property type="evidence" value="ECO:0007669"/>
    <property type="project" value="UniProtKB-KW"/>
</dbReference>
<evidence type="ECO:0000313" key="2">
    <source>
        <dbReference type="Proteomes" id="UP001597374"/>
    </source>
</evidence>
<dbReference type="PANTHER" id="PTHR31047">
    <property type="entry name" value="MEIOTICALLY UP-REGULATED GENE 157 PROTEIN"/>
    <property type="match status" value="1"/>
</dbReference>
<dbReference type="RefSeq" id="WP_250430025.1">
    <property type="nucleotide sequence ID" value="NZ_JALPRR010000002.1"/>
</dbReference>
<protein>
    <submittedName>
        <fullName evidence="1">Glycoside hydrolase family 125 protein</fullName>
    </submittedName>
</protein>
<dbReference type="SUPFAM" id="SSF48208">
    <property type="entry name" value="Six-hairpin glycosidases"/>
    <property type="match status" value="1"/>
</dbReference>
<dbReference type="PROSITE" id="PS51318">
    <property type="entry name" value="TAT"/>
    <property type="match status" value="1"/>
</dbReference>
<dbReference type="InterPro" id="IPR006311">
    <property type="entry name" value="TAT_signal"/>
</dbReference>